<protein>
    <submittedName>
        <fullName evidence="2">Oidioi.mRNA.OKI2018_I69.chr2.g4719.t1.cds</fullName>
    </submittedName>
</protein>
<sequence length="202" mass="23314">MPEANFYKFLVIPEPDNPAKNWHFFIKTLKFDSIPGTFWEYSCGCCINFPAASMPKIPGAVLNCKGGNKVKKITSFWAKEDSPKTSHYSCPKDPKFPNHLQRIVNRLAAPRPEYLFLAKSLLIPVQIPENRIEYKKERQLPESLRQSLEKENKKTSEKGMTDEQLEDLFARTHKKKQKKSTKKPNKGKAPNNIRKTKKPVKL</sequence>
<evidence type="ECO:0000313" key="3">
    <source>
        <dbReference type="Proteomes" id="UP001158576"/>
    </source>
</evidence>
<reference evidence="2 3" key="1">
    <citation type="submission" date="2021-04" db="EMBL/GenBank/DDBJ databases">
        <authorList>
            <person name="Bliznina A."/>
        </authorList>
    </citation>
    <scope>NUCLEOTIDE SEQUENCE [LARGE SCALE GENOMIC DNA]</scope>
</reference>
<feature type="compositionally biased region" description="Basic residues" evidence="1">
    <location>
        <begin position="171"/>
        <end position="186"/>
    </location>
</feature>
<evidence type="ECO:0000313" key="2">
    <source>
        <dbReference type="EMBL" id="CAG5110306.1"/>
    </source>
</evidence>
<keyword evidence="3" id="KW-1185">Reference proteome</keyword>
<dbReference type="Proteomes" id="UP001158576">
    <property type="component" value="Chromosome 2"/>
</dbReference>
<gene>
    <name evidence="2" type="ORF">OKIOD_LOCUS13484</name>
</gene>
<feature type="region of interest" description="Disordered" evidence="1">
    <location>
        <begin position="142"/>
        <end position="202"/>
    </location>
</feature>
<evidence type="ECO:0000256" key="1">
    <source>
        <dbReference type="SAM" id="MobiDB-lite"/>
    </source>
</evidence>
<organism evidence="2 3">
    <name type="scientific">Oikopleura dioica</name>
    <name type="common">Tunicate</name>
    <dbReference type="NCBI Taxonomy" id="34765"/>
    <lineage>
        <taxon>Eukaryota</taxon>
        <taxon>Metazoa</taxon>
        <taxon>Chordata</taxon>
        <taxon>Tunicata</taxon>
        <taxon>Appendicularia</taxon>
        <taxon>Copelata</taxon>
        <taxon>Oikopleuridae</taxon>
        <taxon>Oikopleura</taxon>
    </lineage>
</organism>
<proteinExistence type="predicted"/>
<name>A0ABN7SYM6_OIKDI</name>
<accession>A0ABN7SYM6</accession>
<feature type="compositionally biased region" description="Basic and acidic residues" evidence="1">
    <location>
        <begin position="147"/>
        <end position="161"/>
    </location>
</feature>
<dbReference type="EMBL" id="OU015567">
    <property type="protein sequence ID" value="CAG5110306.1"/>
    <property type="molecule type" value="Genomic_DNA"/>
</dbReference>